<dbReference type="Pfam" id="PF11127">
    <property type="entry name" value="YgaP-like_TM"/>
    <property type="match status" value="1"/>
</dbReference>
<evidence type="ECO:0000259" key="1">
    <source>
        <dbReference type="Pfam" id="PF11127"/>
    </source>
</evidence>
<accession>A0A1E5UHQ3</accession>
<proteinExistence type="predicted"/>
<dbReference type="InterPro" id="IPR021309">
    <property type="entry name" value="YgaP-like_TM"/>
</dbReference>
<feature type="domain" description="Inner membrane protein YgaP-like transmembrane" evidence="1">
    <location>
        <begin position="3"/>
        <end position="38"/>
    </location>
</feature>
<name>A0A1E5UHQ3_9FLAO</name>
<dbReference type="EMBL" id="MKGI01000005">
    <property type="protein sequence ID" value="OEL12318.1"/>
    <property type="molecule type" value="Genomic_DNA"/>
</dbReference>
<dbReference type="Gene3D" id="6.10.140.1340">
    <property type="match status" value="1"/>
</dbReference>
<dbReference type="AlphaFoldDB" id="A0A1E5UHQ3"/>
<gene>
    <name evidence="2" type="ORF">BHF72_1072</name>
</gene>
<evidence type="ECO:0000313" key="2">
    <source>
        <dbReference type="EMBL" id="OEL12318.1"/>
    </source>
</evidence>
<reference evidence="2 3" key="1">
    <citation type="submission" date="2016-09" db="EMBL/GenBank/DDBJ databases">
        <authorList>
            <person name="Capua I."/>
            <person name="De Benedictis P."/>
            <person name="Joannis T."/>
            <person name="Lombin L.H."/>
            <person name="Cattoli G."/>
        </authorList>
    </citation>
    <scope>NUCLEOTIDE SEQUENCE [LARGE SCALE GENOMIC DNA]</scope>
    <source>
        <strain evidence="2 3">NRS-1</strain>
    </source>
</reference>
<dbReference type="PATRIC" id="fig|237258.4.peg.2077"/>
<dbReference type="STRING" id="237258.SAMN04489756_102147"/>
<sequence length="51" mass="5895">MLLGIFVHQNWFWLTGFVGANLFQNAFTNWCLLSTILEKLGLKDEKDTCCN</sequence>
<dbReference type="Proteomes" id="UP000095601">
    <property type="component" value="Unassembled WGS sequence"/>
</dbReference>
<keyword evidence="3" id="KW-1185">Reference proteome</keyword>
<protein>
    <recommendedName>
        <fullName evidence="1">Inner membrane protein YgaP-like transmembrane domain-containing protein</fullName>
    </recommendedName>
</protein>
<organism evidence="2 3">
    <name type="scientific">Cloacibacterium normanense</name>
    <dbReference type="NCBI Taxonomy" id="237258"/>
    <lineage>
        <taxon>Bacteria</taxon>
        <taxon>Pseudomonadati</taxon>
        <taxon>Bacteroidota</taxon>
        <taxon>Flavobacteriia</taxon>
        <taxon>Flavobacteriales</taxon>
        <taxon>Weeksellaceae</taxon>
    </lineage>
</organism>
<comment type="caution">
    <text evidence="2">The sequence shown here is derived from an EMBL/GenBank/DDBJ whole genome shotgun (WGS) entry which is preliminary data.</text>
</comment>
<evidence type="ECO:0000313" key="3">
    <source>
        <dbReference type="Proteomes" id="UP000095601"/>
    </source>
</evidence>